<keyword evidence="4 6" id="KW-1133">Transmembrane helix</keyword>
<comment type="subcellular location">
    <subcellularLocation>
        <location evidence="1">Membrane</location>
        <topology evidence="1">Multi-pass membrane protein</topology>
    </subcellularLocation>
</comment>
<evidence type="ECO:0000256" key="1">
    <source>
        <dbReference type="ARBA" id="ARBA00004141"/>
    </source>
</evidence>
<evidence type="ECO:0000256" key="3">
    <source>
        <dbReference type="ARBA" id="ARBA00022692"/>
    </source>
</evidence>
<dbReference type="AlphaFoldDB" id="A0AAP5I4M2"/>
<feature type="transmembrane region" description="Helical" evidence="6">
    <location>
        <begin position="12"/>
        <end position="31"/>
    </location>
</feature>
<keyword evidence="5 6" id="KW-0472">Membrane</keyword>
<dbReference type="InterPro" id="IPR002549">
    <property type="entry name" value="AI-2E-like"/>
</dbReference>
<keyword evidence="8" id="KW-1185">Reference proteome</keyword>
<keyword evidence="3 6" id="KW-0812">Transmembrane</keyword>
<dbReference type="RefSeq" id="WP_208338970.1">
    <property type="nucleotide sequence ID" value="NZ_CAWQFN010000472.1"/>
</dbReference>
<protein>
    <submittedName>
        <fullName evidence="7">AI-2E family transporter</fullName>
    </submittedName>
</protein>
<dbReference type="Proteomes" id="UP000667802">
    <property type="component" value="Unassembled WGS sequence"/>
</dbReference>
<dbReference type="Pfam" id="PF01594">
    <property type="entry name" value="AI-2E_transport"/>
    <property type="match status" value="1"/>
</dbReference>
<feature type="transmembrane region" description="Helical" evidence="6">
    <location>
        <begin position="205"/>
        <end position="227"/>
    </location>
</feature>
<evidence type="ECO:0000256" key="5">
    <source>
        <dbReference type="ARBA" id="ARBA00023136"/>
    </source>
</evidence>
<dbReference type="EMBL" id="JAALHA020000003">
    <property type="protein sequence ID" value="MDR9894952.1"/>
    <property type="molecule type" value="Genomic_DNA"/>
</dbReference>
<dbReference type="PANTHER" id="PTHR21716:SF62">
    <property type="entry name" value="TRANSPORT PROTEIN YDBI-RELATED"/>
    <property type="match status" value="1"/>
</dbReference>
<feature type="transmembrane region" description="Helical" evidence="6">
    <location>
        <begin position="269"/>
        <end position="291"/>
    </location>
</feature>
<dbReference type="PANTHER" id="PTHR21716">
    <property type="entry name" value="TRANSMEMBRANE PROTEIN"/>
    <property type="match status" value="1"/>
</dbReference>
<evidence type="ECO:0000256" key="4">
    <source>
        <dbReference type="ARBA" id="ARBA00022989"/>
    </source>
</evidence>
<dbReference type="GO" id="GO:0016020">
    <property type="term" value="C:membrane"/>
    <property type="evidence" value="ECO:0007669"/>
    <property type="project" value="UniProtKB-SubCell"/>
</dbReference>
<reference evidence="8" key="1">
    <citation type="journal article" date="2021" name="Science">
        <title>Hunting the eagle killer: A cyanobacterial neurotoxin causes vacuolar myelinopathy.</title>
        <authorList>
            <person name="Breinlinger S."/>
            <person name="Phillips T.J."/>
            <person name="Haram B.N."/>
            <person name="Mares J."/>
            <person name="Martinez Yerena J.A."/>
            <person name="Hrouzek P."/>
            <person name="Sobotka R."/>
            <person name="Henderson W.M."/>
            <person name="Schmieder P."/>
            <person name="Williams S.M."/>
            <person name="Lauderdale J.D."/>
            <person name="Wilde H.D."/>
            <person name="Gerrin W."/>
            <person name="Kust A."/>
            <person name="Washington J.W."/>
            <person name="Wagner C."/>
            <person name="Geier B."/>
            <person name="Liebeke M."/>
            <person name="Enke H."/>
            <person name="Niedermeyer T.H.J."/>
            <person name="Wilde S.B."/>
        </authorList>
    </citation>
    <scope>NUCLEOTIDE SEQUENCE [LARGE SCALE GENOMIC DNA]</scope>
    <source>
        <strain evidence="8">Thurmond2011</strain>
    </source>
</reference>
<sequence length="349" mass="38008">MASSNDTNTGWSALSRGAPFAVIVAVSIYILYRLLPVIELTALAALIALILRTVLRWLEKIVKSPWLSILILIGFILGFVVLILAVVIPSLITETQNLLVTLPHYLDVLNRRIEELHRTNSLIPDISQGIVQLQRAADALLKEVPLLLRETLGLPLEFVATLILSLYMAYDPKSLINGILRLVPRRNHQKFKHFLSSLEVRLKGWIFGTGVAMIFLGLGATLGLWALGIPSALAFGIIAGLLEVIPYVGTIVGTVLPALVALSISPVKMLLVLGLFLILNQVDAHLVQPLVMGKQVNLHPVMVILTFLVMGKLLGFFGVLLAVPIAAVVVTIIDEITCEQPATEEVTTQ</sequence>
<evidence type="ECO:0000313" key="8">
    <source>
        <dbReference type="Proteomes" id="UP000667802"/>
    </source>
</evidence>
<accession>A0AAP5I4M2</accession>
<feature type="transmembrane region" description="Helical" evidence="6">
    <location>
        <begin position="67"/>
        <end position="92"/>
    </location>
</feature>
<dbReference type="GO" id="GO:0055085">
    <property type="term" value="P:transmembrane transport"/>
    <property type="evidence" value="ECO:0007669"/>
    <property type="project" value="TreeGrafter"/>
</dbReference>
<comment type="caution">
    <text evidence="7">The sequence shown here is derived from an EMBL/GenBank/DDBJ whole genome shotgun (WGS) entry which is preliminary data.</text>
</comment>
<evidence type="ECO:0000256" key="2">
    <source>
        <dbReference type="ARBA" id="ARBA00009773"/>
    </source>
</evidence>
<comment type="similarity">
    <text evidence="2">Belongs to the autoinducer-2 exporter (AI-2E) (TC 2.A.86) family.</text>
</comment>
<feature type="transmembrane region" description="Helical" evidence="6">
    <location>
        <begin position="37"/>
        <end position="55"/>
    </location>
</feature>
<feature type="transmembrane region" description="Helical" evidence="6">
    <location>
        <begin position="303"/>
        <end position="333"/>
    </location>
</feature>
<evidence type="ECO:0000313" key="7">
    <source>
        <dbReference type="EMBL" id="MDR9894952.1"/>
    </source>
</evidence>
<feature type="transmembrane region" description="Helical" evidence="6">
    <location>
        <begin position="233"/>
        <end position="262"/>
    </location>
</feature>
<gene>
    <name evidence="7" type="ORF">G7B40_010280</name>
</gene>
<proteinExistence type="inferred from homology"/>
<name>A0AAP5I4M2_9CYAN</name>
<organism evidence="7 8">
    <name type="scientific">Aetokthonos hydrillicola Thurmond2011</name>
    <dbReference type="NCBI Taxonomy" id="2712845"/>
    <lineage>
        <taxon>Bacteria</taxon>
        <taxon>Bacillati</taxon>
        <taxon>Cyanobacteriota</taxon>
        <taxon>Cyanophyceae</taxon>
        <taxon>Nostocales</taxon>
        <taxon>Hapalosiphonaceae</taxon>
        <taxon>Aetokthonos</taxon>
    </lineage>
</organism>
<evidence type="ECO:0000256" key="6">
    <source>
        <dbReference type="SAM" id="Phobius"/>
    </source>
</evidence>